<dbReference type="InterPro" id="IPR003750">
    <property type="entry name" value="Put_MeTrfase-C9orf114-like"/>
</dbReference>
<dbReference type="AlphaFoldDB" id="A0A1L0C1I6"/>
<name>A0A1L0C1I6_9ASCO</name>
<comment type="similarity">
    <text evidence="1">Belongs to the class IV-like SAM-binding methyltransferase superfamily.</text>
</comment>
<evidence type="ECO:0000313" key="2">
    <source>
        <dbReference type="EMBL" id="SGZ57439.1"/>
    </source>
</evidence>
<dbReference type="PANTHER" id="PTHR12150">
    <property type="entry name" value="CLASS IV SAM-BINDING METHYLTRANSFERASE-RELATED"/>
    <property type="match status" value="1"/>
</dbReference>
<evidence type="ECO:0000256" key="1">
    <source>
        <dbReference type="ARBA" id="ARBA00009841"/>
    </source>
</evidence>
<dbReference type="InterPro" id="IPR029028">
    <property type="entry name" value="Alpha/beta_knot_MTases"/>
</dbReference>
<proteinExistence type="inferred from homology"/>
<accession>A0A1L0C1I6</accession>
<dbReference type="Pfam" id="PF02598">
    <property type="entry name" value="Methyltrn_RNA_3"/>
    <property type="match status" value="1"/>
</dbReference>
<dbReference type="PANTHER" id="PTHR12150:SF13">
    <property type="entry name" value="METHYLTRANSFERASE C9ORF114-RELATED"/>
    <property type="match status" value="1"/>
</dbReference>
<evidence type="ECO:0000313" key="3">
    <source>
        <dbReference type="Proteomes" id="UP000182259"/>
    </source>
</evidence>
<dbReference type="Proteomes" id="UP000182259">
    <property type="component" value="Chromosome V"/>
</dbReference>
<organism evidence="2 3">
    <name type="scientific">Sungouiella intermedia</name>
    <dbReference type="NCBI Taxonomy" id="45354"/>
    <lineage>
        <taxon>Eukaryota</taxon>
        <taxon>Fungi</taxon>
        <taxon>Dikarya</taxon>
        <taxon>Ascomycota</taxon>
        <taxon>Saccharomycotina</taxon>
        <taxon>Pichiomycetes</taxon>
        <taxon>Metschnikowiaceae</taxon>
        <taxon>Sungouiella</taxon>
    </lineage>
</organism>
<dbReference type="EMBL" id="LT635768">
    <property type="protein sequence ID" value="SGZ57439.1"/>
    <property type="molecule type" value="Genomic_DNA"/>
</dbReference>
<dbReference type="SUPFAM" id="SSF75217">
    <property type="entry name" value="alpha/beta knot"/>
    <property type="match status" value="1"/>
</dbReference>
<dbReference type="CDD" id="cd18086">
    <property type="entry name" value="HsC9orf114-like"/>
    <property type="match status" value="1"/>
</dbReference>
<gene>
    <name evidence="2" type="ORF">SAMEA4029009_CIC11G00000003700</name>
</gene>
<dbReference type="InterPro" id="IPR029026">
    <property type="entry name" value="tRNA_m1G_MTases_N"/>
</dbReference>
<dbReference type="Gene3D" id="3.40.1280.10">
    <property type="match status" value="2"/>
</dbReference>
<protein>
    <submittedName>
        <fullName evidence="2">CIC11C00000003700</fullName>
    </submittedName>
</protein>
<reference evidence="2 3" key="1">
    <citation type="submission" date="2016-10" db="EMBL/GenBank/DDBJ databases">
        <authorList>
            <person name="de Groot N.N."/>
        </authorList>
    </citation>
    <scope>NUCLEOTIDE SEQUENCE [LARGE SCALE GENOMIC DNA]</scope>
    <source>
        <strain evidence="2 3">PYCC 4715</strain>
    </source>
</reference>
<sequence>MEPIKSHQGRKCAICVPSSIISGSNARNLEQITNIAYQVARAATIYNVSEIVILDIPSPAEKQAKRDTEAQKFVAVAGEGGNKKISFNLANDDSDASEQMTEQEVNTRKLDESENNGLLFATLMQYFVTPPYLVKGVFQESIFKHKFKYAQKLPKLSTLPFMSNNEVTKIFKEGLSVPKHTPKIKKKNKKVSALKKLQVTKYINIGNETPLILSGAEIPINVRVTVDIKNKKVVSPQVAYGISGTKSSFGYLVRYAKTFSSIFTELSFPNGYTKSVFIQANDYFSKTTKTTLEKIDSIEEGQVLLIVGKLEEFRGKFSQESIPEVDSVTDMFDGEIEVPAGLRIEDAVMIGLTKVL</sequence>